<dbReference type="PANTHER" id="PTHR24305">
    <property type="entry name" value="CYTOCHROME P450"/>
    <property type="match status" value="1"/>
</dbReference>
<dbReference type="PANTHER" id="PTHR24305:SF166">
    <property type="entry name" value="CYTOCHROME P450 12A4, MITOCHONDRIAL-RELATED"/>
    <property type="match status" value="1"/>
</dbReference>
<dbReference type="Proteomes" id="UP000269721">
    <property type="component" value="Unassembled WGS sequence"/>
</dbReference>
<organism evidence="3 4">
    <name type="scientific">Blyttiomyces helicus</name>
    <dbReference type="NCBI Taxonomy" id="388810"/>
    <lineage>
        <taxon>Eukaryota</taxon>
        <taxon>Fungi</taxon>
        <taxon>Fungi incertae sedis</taxon>
        <taxon>Chytridiomycota</taxon>
        <taxon>Chytridiomycota incertae sedis</taxon>
        <taxon>Chytridiomycetes</taxon>
        <taxon>Chytridiomycetes incertae sedis</taxon>
        <taxon>Blyttiomyces</taxon>
    </lineage>
</organism>
<keyword evidence="4" id="KW-1185">Reference proteome</keyword>
<accession>A0A4P9WLG7</accession>
<sequence length="188" mass="20966">DILSLAMASAQKDGRPLRREETIATLKTLIFAGHDTTATLMSWVCYLLGTHLSIEEKLLKEIDSVLGPRTEPTHADLSAMPYLGNVIKEALRLFPAAGTARFGRKGDKLCGHDVEGCVIYISSYIVQRLPSLWGADADVFRPERWSDDQINLEYFVPFSRGRADCIGQKFALLEARAILSAVYKKFVF</sequence>
<dbReference type="GO" id="GO:0016705">
    <property type="term" value="F:oxidoreductase activity, acting on paired donors, with incorporation or reduction of molecular oxygen"/>
    <property type="evidence" value="ECO:0007669"/>
    <property type="project" value="InterPro"/>
</dbReference>
<feature type="non-terminal residue" evidence="3">
    <location>
        <position position="1"/>
    </location>
</feature>
<protein>
    <submittedName>
        <fullName evidence="3">Cytochrome P450</fullName>
    </submittedName>
</protein>
<keyword evidence="2" id="KW-0408">Iron</keyword>
<dbReference type="Gene3D" id="1.10.630.10">
    <property type="entry name" value="Cytochrome P450"/>
    <property type="match status" value="1"/>
</dbReference>
<dbReference type="GO" id="GO:0004497">
    <property type="term" value="F:monooxygenase activity"/>
    <property type="evidence" value="ECO:0007669"/>
    <property type="project" value="InterPro"/>
</dbReference>
<evidence type="ECO:0000256" key="1">
    <source>
        <dbReference type="ARBA" id="ARBA00010617"/>
    </source>
</evidence>
<dbReference type="GO" id="GO:0005506">
    <property type="term" value="F:iron ion binding"/>
    <property type="evidence" value="ECO:0007669"/>
    <property type="project" value="InterPro"/>
</dbReference>
<feature type="binding site" description="axial binding residue" evidence="2">
    <location>
        <position position="165"/>
    </location>
    <ligand>
        <name>heme</name>
        <dbReference type="ChEBI" id="CHEBI:30413"/>
    </ligand>
    <ligandPart>
        <name>Fe</name>
        <dbReference type="ChEBI" id="CHEBI:18248"/>
    </ligandPart>
</feature>
<evidence type="ECO:0000313" key="3">
    <source>
        <dbReference type="EMBL" id="RKO93015.1"/>
    </source>
</evidence>
<dbReference type="InterPro" id="IPR002401">
    <property type="entry name" value="Cyt_P450_E_grp-I"/>
</dbReference>
<evidence type="ECO:0000256" key="2">
    <source>
        <dbReference type="PIRSR" id="PIRSR602401-1"/>
    </source>
</evidence>
<name>A0A4P9WLG7_9FUNG</name>
<dbReference type="AlphaFoldDB" id="A0A4P9WLG7"/>
<dbReference type="InterPro" id="IPR050121">
    <property type="entry name" value="Cytochrome_P450_monoxygenase"/>
</dbReference>
<proteinExistence type="inferred from homology"/>
<keyword evidence="2" id="KW-0479">Metal-binding</keyword>
<keyword evidence="2" id="KW-0349">Heme</keyword>
<reference evidence="4" key="1">
    <citation type="journal article" date="2018" name="Nat. Microbiol.">
        <title>Leveraging single-cell genomics to expand the fungal tree of life.</title>
        <authorList>
            <person name="Ahrendt S.R."/>
            <person name="Quandt C.A."/>
            <person name="Ciobanu D."/>
            <person name="Clum A."/>
            <person name="Salamov A."/>
            <person name="Andreopoulos B."/>
            <person name="Cheng J.F."/>
            <person name="Woyke T."/>
            <person name="Pelin A."/>
            <person name="Henrissat B."/>
            <person name="Reynolds N.K."/>
            <person name="Benny G.L."/>
            <person name="Smith M.E."/>
            <person name="James T.Y."/>
            <person name="Grigoriev I.V."/>
        </authorList>
    </citation>
    <scope>NUCLEOTIDE SEQUENCE [LARGE SCALE GENOMIC DNA]</scope>
</reference>
<dbReference type="EMBL" id="KZ994407">
    <property type="protein sequence ID" value="RKO93015.1"/>
    <property type="molecule type" value="Genomic_DNA"/>
</dbReference>
<dbReference type="GO" id="GO:0020037">
    <property type="term" value="F:heme binding"/>
    <property type="evidence" value="ECO:0007669"/>
    <property type="project" value="InterPro"/>
</dbReference>
<dbReference type="OrthoDB" id="1470350at2759"/>
<comment type="similarity">
    <text evidence="1">Belongs to the cytochrome P450 family.</text>
</comment>
<dbReference type="SUPFAM" id="SSF48264">
    <property type="entry name" value="Cytochrome P450"/>
    <property type="match status" value="1"/>
</dbReference>
<dbReference type="InterPro" id="IPR036396">
    <property type="entry name" value="Cyt_P450_sf"/>
</dbReference>
<feature type="non-terminal residue" evidence="3">
    <location>
        <position position="188"/>
    </location>
</feature>
<evidence type="ECO:0000313" key="4">
    <source>
        <dbReference type="Proteomes" id="UP000269721"/>
    </source>
</evidence>
<dbReference type="PRINTS" id="PR00385">
    <property type="entry name" value="P450"/>
</dbReference>
<comment type="cofactor">
    <cofactor evidence="2">
        <name>heme</name>
        <dbReference type="ChEBI" id="CHEBI:30413"/>
    </cofactor>
</comment>
<gene>
    <name evidence="3" type="ORF">BDK51DRAFT_6590</name>
</gene>
<dbReference type="Pfam" id="PF00067">
    <property type="entry name" value="p450"/>
    <property type="match status" value="1"/>
</dbReference>
<dbReference type="PRINTS" id="PR00463">
    <property type="entry name" value="EP450I"/>
</dbReference>
<dbReference type="InterPro" id="IPR001128">
    <property type="entry name" value="Cyt_P450"/>
</dbReference>